<reference evidence="2 3" key="1">
    <citation type="submission" date="2021-06" db="EMBL/GenBank/DDBJ databases">
        <authorList>
            <person name="Kallberg Y."/>
            <person name="Tangrot J."/>
            <person name="Rosling A."/>
        </authorList>
    </citation>
    <scope>NUCLEOTIDE SEQUENCE [LARGE SCALE GENOMIC DNA]</scope>
    <source>
        <strain evidence="2 3">120-4 pot B 10/14</strain>
    </source>
</reference>
<feature type="compositionally biased region" description="Basic and acidic residues" evidence="1">
    <location>
        <begin position="173"/>
        <end position="183"/>
    </location>
</feature>
<proteinExistence type="predicted"/>
<name>A0ABM8W6Z9_GIGMA</name>
<keyword evidence="3" id="KW-1185">Reference proteome</keyword>
<evidence type="ECO:0000256" key="1">
    <source>
        <dbReference type="SAM" id="MobiDB-lite"/>
    </source>
</evidence>
<gene>
    <name evidence="2" type="ORF">GMARGA_LOCUS4129</name>
</gene>
<evidence type="ECO:0000313" key="2">
    <source>
        <dbReference type="EMBL" id="CAG8542000.1"/>
    </source>
</evidence>
<dbReference type="EMBL" id="CAJVQB010001591">
    <property type="protein sequence ID" value="CAG8542000.1"/>
    <property type="molecule type" value="Genomic_DNA"/>
</dbReference>
<protein>
    <submittedName>
        <fullName evidence="2">15982_t:CDS:1</fullName>
    </submittedName>
</protein>
<accession>A0ABM8W6Z9</accession>
<feature type="compositionally biased region" description="Polar residues" evidence="1">
    <location>
        <begin position="141"/>
        <end position="154"/>
    </location>
</feature>
<feature type="compositionally biased region" description="Low complexity" evidence="1">
    <location>
        <begin position="184"/>
        <end position="209"/>
    </location>
</feature>
<evidence type="ECO:0000313" key="3">
    <source>
        <dbReference type="Proteomes" id="UP000789901"/>
    </source>
</evidence>
<organism evidence="2 3">
    <name type="scientific">Gigaspora margarita</name>
    <dbReference type="NCBI Taxonomy" id="4874"/>
    <lineage>
        <taxon>Eukaryota</taxon>
        <taxon>Fungi</taxon>
        <taxon>Fungi incertae sedis</taxon>
        <taxon>Mucoromycota</taxon>
        <taxon>Glomeromycotina</taxon>
        <taxon>Glomeromycetes</taxon>
        <taxon>Diversisporales</taxon>
        <taxon>Gigasporaceae</taxon>
        <taxon>Gigaspora</taxon>
    </lineage>
</organism>
<comment type="caution">
    <text evidence="2">The sequence shown here is derived from an EMBL/GenBank/DDBJ whole genome shotgun (WGS) entry which is preliminary data.</text>
</comment>
<feature type="compositionally biased region" description="Low complexity" evidence="1">
    <location>
        <begin position="155"/>
        <end position="169"/>
    </location>
</feature>
<feature type="region of interest" description="Disordered" evidence="1">
    <location>
        <begin position="136"/>
        <end position="217"/>
    </location>
</feature>
<dbReference type="Proteomes" id="UP000789901">
    <property type="component" value="Unassembled WGS sequence"/>
</dbReference>
<sequence>MSTASSYIELIENNITISNEKNSKTYNNTNHIEVQDFISINSSIFQGTSADSYAQIEQLNLLINKNEDEINRMLESQSIYAIGPYFQQSYSVLSIACWVTKPLNKSLIEKLSNLFDNMFEVVEIISDNIINNDINQDKVSSDNNHNLPNGTQDRNQNSQNIEENPNSNENSEENEKNENDEINRNSGENPNNRQRNGGNGNNSKNMNNNEETKAAEDKGNKRYQSFYINVLLSAKIKNEAILNFSIEFDQCGVGEMLNKKCQSLKGWFVGFYLESIIIEVSPITNSANDNSVVFVSKGTYSPRQIGPKDYEISKGRETNNNIMVNFSSPTIGASANYSLTNSNSIKTNTYEWEMTVIPCPIEGIKWSYYYKNVNFDKIDDHRMDPNLPPHSGKWIIKDGMKGFKISIKQILGCNIKPFCRIKKSKIKFLQIMKTCPQITHELEVSFNNVTNFNEEFANLVNNLKEDLRILNLNFEGNTNPLELEENSLYIARNITQKSTQSLPKNNKFFFI</sequence>